<dbReference type="EMBL" id="KV441564">
    <property type="protein sequence ID" value="OAF98864.1"/>
    <property type="molecule type" value="Genomic_DNA"/>
</dbReference>
<name>A0A177BUB2_9PLEO</name>
<evidence type="ECO:0000313" key="2">
    <source>
        <dbReference type="Proteomes" id="UP000077069"/>
    </source>
</evidence>
<dbReference type="Proteomes" id="UP000077069">
    <property type="component" value="Unassembled WGS sequence"/>
</dbReference>
<sequence>MYNTNPTLGLSIVLALRTAVSVHVVWQWRRLSHIPRPFSASLSKWSMLKESLKGEQSNSFQVLNDKYGSLVRVGPNELITRSRRSAKDDGGLFSMRDEIAHNQLRIKMAAGSIDGQIEEFVHLLNEICLSTDEKCRPKDFAEKKSFLTLDVMSKLAFGEAFGYLDQDRDVYDYLNTTATPTAGSRRDMLGSFIRHGLTQEEASGEALLHVVASSDTSAARLQAVMLGILTYPSTYRRLQSEIDDGIKTGTVPPAGDIIDGKFIQGGTQIGSSPLGFAEMVSTVDLVFHFVKFQCPGKNFALMEYLLPRFDFSITRPDRPVKVSNAGIWIMKDFWLRIEKRV</sequence>
<dbReference type="GO" id="GO:0005506">
    <property type="term" value="F:iron ion binding"/>
    <property type="evidence" value="ECO:0007669"/>
    <property type="project" value="InterPro"/>
</dbReference>
<dbReference type="GO" id="GO:0004497">
    <property type="term" value="F:monooxygenase activity"/>
    <property type="evidence" value="ECO:0007669"/>
    <property type="project" value="InterPro"/>
</dbReference>
<dbReference type="Gene3D" id="1.10.630.10">
    <property type="entry name" value="Cytochrome P450"/>
    <property type="match status" value="2"/>
</dbReference>
<dbReference type="PANTHER" id="PTHR24305">
    <property type="entry name" value="CYTOCHROME P450"/>
    <property type="match status" value="1"/>
</dbReference>
<dbReference type="GO" id="GO:0020037">
    <property type="term" value="F:heme binding"/>
    <property type="evidence" value="ECO:0007669"/>
    <property type="project" value="InterPro"/>
</dbReference>
<dbReference type="InParanoid" id="A0A177BUB2"/>
<proteinExistence type="predicted"/>
<reference evidence="1 2" key="1">
    <citation type="submission" date="2016-05" db="EMBL/GenBank/DDBJ databases">
        <title>Comparative analysis of secretome profiles of manganese(II)-oxidizing ascomycete fungi.</title>
        <authorList>
            <consortium name="DOE Joint Genome Institute"/>
            <person name="Zeiner C.A."/>
            <person name="Purvine S.O."/>
            <person name="Zink E.M."/>
            <person name="Wu S."/>
            <person name="Pasa-Tolic L."/>
            <person name="Chaput D.L."/>
            <person name="Haridas S."/>
            <person name="Grigoriev I.V."/>
            <person name="Santelli C.M."/>
            <person name="Hansel C.M."/>
        </authorList>
    </citation>
    <scope>NUCLEOTIDE SEQUENCE [LARGE SCALE GENOMIC DNA]</scope>
    <source>
        <strain evidence="1 2">AP3s5-JAC2a</strain>
    </source>
</reference>
<dbReference type="GeneID" id="28764686"/>
<gene>
    <name evidence="1" type="ORF">CC84DRAFT_1191704</name>
</gene>
<dbReference type="PANTHER" id="PTHR24305:SF168">
    <property type="entry name" value="P450, PUTATIVE (EUROFUNG)-RELATED"/>
    <property type="match status" value="1"/>
</dbReference>
<dbReference type="GO" id="GO:0016705">
    <property type="term" value="F:oxidoreductase activity, acting on paired donors, with incorporation or reduction of molecular oxygen"/>
    <property type="evidence" value="ECO:0007669"/>
    <property type="project" value="InterPro"/>
</dbReference>
<protein>
    <submittedName>
        <fullName evidence="1">Cytochrome P450</fullName>
    </submittedName>
</protein>
<dbReference type="InterPro" id="IPR050121">
    <property type="entry name" value="Cytochrome_P450_monoxygenase"/>
</dbReference>
<evidence type="ECO:0000313" key="1">
    <source>
        <dbReference type="EMBL" id="OAF98864.1"/>
    </source>
</evidence>
<keyword evidence="2" id="KW-1185">Reference proteome</keyword>
<dbReference type="OrthoDB" id="3934656at2759"/>
<dbReference type="InterPro" id="IPR036396">
    <property type="entry name" value="Cyt_P450_sf"/>
</dbReference>
<dbReference type="AlphaFoldDB" id="A0A177BUB2"/>
<dbReference type="RefSeq" id="XP_018029230.1">
    <property type="nucleotide sequence ID" value="XM_018181200.1"/>
</dbReference>
<organism evidence="1 2">
    <name type="scientific">Paraphaeosphaeria sporulosa</name>
    <dbReference type="NCBI Taxonomy" id="1460663"/>
    <lineage>
        <taxon>Eukaryota</taxon>
        <taxon>Fungi</taxon>
        <taxon>Dikarya</taxon>
        <taxon>Ascomycota</taxon>
        <taxon>Pezizomycotina</taxon>
        <taxon>Dothideomycetes</taxon>
        <taxon>Pleosporomycetidae</taxon>
        <taxon>Pleosporales</taxon>
        <taxon>Massarineae</taxon>
        <taxon>Didymosphaeriaceae</taxon>
        <taxon>Paraphaeosphaeria</taxon>
    </lineage>
</organism>
<dbReference type="SUPFAM" id="SSF48264">
    <property type="entry name" value="Cytochrome P450"/>
    <property type="match status" value="1"/>
</dbReference>
<dbReference type="STRING" id="1460663.A0A177BUB2"/>
<accession>A0A177BUB2</accession>